<dbReference type="Proteomes" id="UP000243579">
    <property type="component" value="Unassembled WGS sequence"/>
</dbReference>
<evidence type="ECO:0000256" key="1">
    <source>
        <dbReference type="SAM" id="SignalP"/>
    </source>
</evidence>
<keyword evidence="4" id="KW-1185">Reference proteome</keyword>
<feature type="chain" id="PRO_5002025926" evidence="1">
    <location>
        <begin position="19"/>
        <end position="178"/>
    </location>
</feature>
<gene>
    <name evidence="3" type="ORF">ACHHYP_06770</name>
</gene>
<organism evidence="2">
    <name type="scientific">Achlya hypogyna</name>
    <name type="common">Oomycete</name>
    <name type="synonym">Protoachlya hypogyna</name>
    <dbReference type="NCBI Taxonomy" id="1202772"/>
    <lineage>
        <taxon>Eukaryota</taxon>
        <taxon>Sar</taxon>
        <taxon>Stramenopiles</taxon>
        <taxon>Oomycota</taxon>
        <taxon>Saprolegniomycetes</taxon>
        <taxon>Saprolegniales</taxon>
        <taxon>Achlyaceae</taxon>
        <taxon>Achlya</taxon>
    </lineage>
</organism>
<evidence type="ECO:0000313" key="4">
    <source>
        <dbReference type="Proteomes" id="UP000243579"/>
    </source>
</evidence>
<sequence>MKFAAALIATACACFATAQTTSSPSPNWFLSIDLVDSADVKVNMKVNPGTEAYLVGLFEASQTISAQYVCGILGPKVSKVNFLLPQGATPTAGTVEYFVEDAAVEHPSKCDINVVAPVSVSLRHSDHVKSVQVARVAVTGTTEAPESLTVDLTAESKLLTVKMQVPAPGATTTTFTIA</sequence>
<feature type="signal peptide" evidence="1">
    <location>
        <begin position="1"/>
        <end position="18"/>
    </location>
</feature>
<reference evidence="2 4" key="1">
    <citation type="journal article" date="2014" name="Genome Biol. Evol.">
        <title>The secreted proteins of Achlya hypogyna and Thraustotheca clavata identify the ancestral oomycete secretome and reveal gene acquisitions by horizontal gene transfer.</title>
        <authorList>
            <person name="Misner I."/>
            <person name="Blouin N."/>
            <person name="Leonard G."/>
            <person name="Richards T.A."/>
            <person name="Lane C.E."/>
        </authorList>
    </citation>
    <scope>NUCLEOTIDE SEQUENCE</scope>
    <source>
        <strain evidence="2 4">ATCC 48635</strain>
    </source>
</reference>
<name>A0A0A7CNE8_ACHHY</name>
<dbReference type="EMBL" id="KM038630">
    <property type="protein sequence ID" value="AIG56091.1"/>
    <property type="molecule type" value="Genomic_DNA"/>
</dbReference>
<keyword evidence="1" id="KW-0732">Signal</keyword>
<dbReference type="OrthoDB" id="76599at2759"/>
<proteinExistence type="predicted"/>
<accession>A0A0A7CNE8</accession>
<evidence type="ECO:0000313" key="2">
    <source>
        <dbReference type="EMBL" id="AIG56091.1"/>
    </source>
</evidence>
<dbReference type="EMBL" id="JNBR01001240">
    <property type="protein sequence ID" value="OQR88526.1"/>
    <property type="molecule type" value="Genomic_DNA"/>
</dbReference>
<dbReference type="AlphaFoldDB" id="A0A0A7CNE8"/>
<protein>
    <submittedName>
        <fullName evidence="2">Secreted protein</fullName>
    </submittedName>
</protein>
<evidence type="ECO:0000313" key="3">
    <source>
        <dbReference type="EMBL" id="OQR88526.1"/>
    </source>
</evidence>